<name>A0A0A9DWE7_ARUDO</name>
<reference evidence="1" key="2">
    <citation type="journal article" date="2015" name="Data Brief">
        <title>Shoot transcriptome of the giant reed, Arundo donax.</title>
        <authorList>
            <person name="Barrero R.A."/>
            <person name="Guerrero F.D."/>
            <person name="Moolhuijzen P."/>
            <person name="Goolsby J.A."/>
            <person name="Tidwell J."/>
            <person name="Bellgard S.E."/>
            <person name="Bellgard M.I."/>
        </authorList>
    </citation>
    <scope>NUCLEOTIDE SEQUENCE</scope>
    <source>
        <tissue evidence="1">Shoot tissue taken approximately 20 cm above the soil surface</tissue>
    </source>
</reference>
<organism evidence="1">
    <name type="scientific">Arundo donax</name>
    <name type="common">Giant reed</name>
    <name type="synonym">Donax arundinaceus</name>
    <dbReference type="NCBI Taxonomy" id="35708"/>
    <lineage>
        <taxon>Eukaryota</taxon>
        <taxon>Viridiplantae</taxon>
        <taxon>Streptophyta</taxon>
        <taxon>Embryophyta</taxon>
        <taxon>Tracheophyta</taxon>
        <taxon>Spermatophyta</taxon>
        <taxon>Magnoliopsida</taxon>
        <taxon>Liliopsida</taxon>
        <taxon>Poales</taxon>
        <taxon>Poaceae</taxon>
        <taxon>PACMAD clade</taxon>
        <taxon>Arundinoideae</taxon>
        <taxon>Arundineae</taxon>
        <taxon>Arundo</taxon>
    </lineage>
</organism>
<reference evidence="1" key="1">
    <citation type="submission" date="2014-09" db="EMBL/GenBank/DDBJ databases">
        <authorList>
            <person name="Magalhaes I.L.F."/>
            <person name="Oliveira U."/>
            <person name="Santos F.R."/>
            <person name="Vidigal T.H.D.A."/>
            <person name="Brescovit A.D."/>
            <person name="Santos A.J."/>
        </authorList>
    </citation>
    <scope>NUCLEOTIDE SEQUENCE</scope>
    <source>
        <tissue evidence="1">Shoot tissue taken approximately 20 cm above the soil surface</tissue>
    </source>
</reference>
<sequence>MNKSLMSKITVSTYDVNYVLVSKIDLNILH</sequence>
<evidence type="ECO:0000313" key="1">
    <source>
        <dbReference type="EMBL" id="JAD88077.1"/>
    </source>
</evidence>
<dbReference type="AlphaFoldDB" id="A0A0A9DWE7"/>
<proteinExistence type="predicted"/>
<protein>
    <submittedName>
        <fullName evidence="1">Uncharacterized protein</fullName>
    </submittedName>
</protein>
<dbReference type="EMBL" id="GBRH01209818">
    <property type="protein sequence ID" value="JAD88077.1"/>
    <property type="molecule type" value="Transcribed_RNA"/>
</dbReference>
<accession>A0A0A9DWE7</accession>